<evidence type="ECO:0000256" key="3">
    <source>
        <dbReference type="SAM" id="SignalP"/>
    </source>
</evidence>
<sequence length="877" mass="97828">MPALRRCFLWFVALLLVEQQNVYSSGASRKKAADGNAELETAGGLAGDTMAKLHAELVAQHEMMDSQLATVLLTKNRRHVIAFTVLFLILIRAIVLRRERERKRKVEEEVRPPREEPQAKEEEGKEEAEEEEEKSVPEEEPSPEQVVLQPDEPAKEVPLPQVPTQVPVPRPRRKPKAEVPPEKQPEERGADGQPEEFVQRPVTRARKTRREVVRKEMPPPEAPTQVQPGIEEQVEEEEPFQQPTQPQLVEPTPIPPTLPLPPEQPMPGPAPGVPEVAYVEPPVPPAVVMVPPYEILEPTPVPGFPEDGELETLRARRSLVSSLVDVATRLVDELPGEQARSVLDALKIKAAAAESAERDYDFSRSRRDPNLPGIRNMVIRTINSSIEGSHNDLLQLAGLAKSFGEQVYAHCSESLFFTNVERLRKPLAKCWDIAPAKASLDTLAFLGDVSITLKQENEDQLRILRSAQFIDEYEPRGFVDIYAATAALNFRMKMLERFSALDKALKGDILEFQKIWMKGMLQLDRIPLEVEANLVQELNLLLSKSRQATAGHSPSGITDADIQSIREMFAQQHADVQALETAQDYAGVSAAYERANMFNQKLNYLLEVQKNRLHTTLERQPLTKEEASAANEAMAKIAETAVEDGEECWRYLQIVNSEISGKHEETPGVSASKALLQMLTSKKKAGTAESGEAGINPDSAAATGVKKYFSERWRHIDTTARDHWMKVQDMLEKAKKGAKYKLDKQGFGSTALDVKTNLRVEIAKAKAQGAASLMLLGYFKRLAKEFESYDDTLRTVFIFPFHLEAPEWSQIGILKEKYDSEKALARDSQSSAAVPGHADTILQLCLKIWTLLESARSSQLKQAMDKALADLHGAAQG</sequence>
<feature type="compositionally biased region" description="Pro residues" evidence="1">
    <location>
        <begin position="252"/>
        <end position="272"/>
    </location>
</feature>
<feature type="compositionally biased region" description="Basic and acidic residues" evidence="1">
    <location>
        <begin position="102"/>
        <end position="123"/>
    </location>
</feature>
<dbReference type="GeneID" id="25383858"/>
<evidence type="ECO:0000256" key="1">
    <source>
        <dbReference type="SAM" id="MobiDB-lite"/>
    </source>
</evidence>
<keyword evidence="5" id="KW-1185">Reference proteome</keyword>
<feature type="compositionally biased region" description="Basic and acidic residues" evidence="1">
    <location>
        <begin position="176"/>
        <end position="190"/>
    </location>
</feature>
<reference evidence="4" key="1">
    <citation type="submission" date="2013-10" db="EMBL/GenBank/DDBJ databases">
        <title>Genomic analysis of the causative agents of coccidiosis in chickens.</title>
        <authorList>
            <person name="Reid A.J."/>
            <person name="Blake D."/>
            <person name="Billington K."/>
            <person name="Browne H."/>
            <person name="Dunn M."/>
            <person name="Hung S."/>
            <person name="Kawahara F."/>
            <person name="Miranda-Saavedra D."/>
            <person name="Mourier T."/>
            <person name="Nagra H."/>
            <person name="Otto T.D."/>
            <person name="Rawlings N."/>
            <person name="Sanchez A."/>
            <person name="Sanders M."/>
            <person name="Subramaniam C."/>
            <person name="Tay Y."/>
            <person name="Dear P."/>
            <person name="Doerig C."/>
            <person name="Gruber A."/>
            <person name="Parkinson J."/>
            <person name="Shirley M."/>
            <person name="Wan K.L."/>
            <person name="Berriman M."/>
            <person name="Tomley F."/>
            <person name="Pain A."/>
        </authorList>
    </citation>
    <scope>NUCLEOTIDE SEQUENCE [LARGE SCALE GENOMIC DNA]</scope>
    <source>
        <strain evidence="4">Houghton</strain>
    </source>
</reference>
<evidence type="ECO:0000256" key="2">
    <source>
        <dbReference type="SAM" id="Phobius"/>
    </source>
</evidence>
<protein>
    <submittedName>
        <fullName evidence="4">Uncharacterized protein</fullName>
    </submittedName>
</protein>
<dbReference type="EMBL" id="HG680988">
    <property type="protein sequence ID" value="CDJ28181.1"/>
    <property type="molecule type" value="Genomic_DNA"/>
</dbReference>
<feature type="chain" id="PRO_5004672124" evidence="3">
    <location>
        <begin position="20"/>
        <end position="877"/>
    </location>
</feature>
<organism evidence="4 5">
    <name type="scientific">Eimeria mitis</name>
    <dbReference type="NCBI Taxonomy" id="44415"/>
    <lineage>
        <taxon>Eukaryota</taxon>
        <taxon>Sar</taxon>
        <taxon>Alveolata</taxon>
        <taxon>Apicomplexa</taxon>
        <taxon>Conoidasida</taxon>
        <taxon>Coccidia</taxon>
        <taxon>Eucoccidiorida</taxon>
        <taxon>Eimeriorina</taxon>
        <taxon>Eimeriidae</taxon>
        <taxon>Eimeria</taxon>
    </lineage>
</organism>
<feature type="compositionally biased region" description="Low complexity" evidence="1">
    <location>
        <begin position="156"/>
        <end position="167"/>
    </location>
</feature>
<gene>
    <name evidence="4" type="ORF">EMH_0099900</name>
</gene>
<evidence type="ECO:0000313" key="4">
    <source>
        <dbReference type="EMBL" id="CDJ28181.1"/>
    </source>
</evidence>
<accession>U6JTR7</accession>
<name>U6JTR7_9EIME</name>
<keyword evidence="2" id="KW-0472">Membrane</keyword>
<feature type="region of interest" description="Disordered" evidence="1">
    <location>
        <begin position="102"/>
        <end position="272"/>
    </location>
</feature>
<proteinExistence type="predicted"/>
<dbReference type="RefSeq" id="XP_013350758.1">
    <property type="nucleotide sequence ID" value="XM_013495304.1"/>
</dbReference>
<feature type="compositionally biased region" description="Low complexity" evidence="1">
    <location>
        <begin position="240"/>
        <end position="251"/>
    </location>
</feature>
<dbReference type="Proteomes" id="UP000030744">
    <property type="component" value="Unassembled WGS sequence"/>
</dbReference>
<feature type="signal peptide" evidence="3">
    <location>
        <begin position="1"/>
        <end position="19"/>
    </location>
</feature>
<keyword evidence="3" id="KW-0732">Signal</keyword>
<feature type="transmembrane region" description="Helical" evidence="2">
    <location>
        <begin position="78"/>
        <end position="95"/>
    </location>
</feature>
<feature type="compositionally biased region" description="Acidic residues" evidence="1">
    <location>
        <begin position="124"/>
        <end position="142"/>
    </location>
</feature>
<keyword evidence="2" id="KW-0812">Transmembrane</keyword>
<evidence type="ECO:0000313" key="5">
    <source>
        <dbReference type="Proteomes" id="UP000030744"/>
    </source>
</evidence>
<reference evidence="4" key="2">
    <citation type="submission" date="2013-10" db="EMBL/GenBank/DDBJ databases">
        <authorList>
            <person name="Aslett M."/>
        </authorList>
    </citation>
    <scope>NUCLEOTIDE SEQUENCE [LARGE SCALE GENOMIC DNA]</scope>
    <source>
        <strain evidence="4">Houghton</strain>
    </source>
</reference>
<keyword evidence="2" id="KW-1133">Transmembrane helix</keyword>
<dbReference type="VEuPathDB" id="ToxoDB:EMH_0099900"/>
<dbReference type="AlphaFoldDB" id="U6JTR7"/>